<feature type="chain" id="PRO_5032622212" evidence="1">
    <location>
        <begin position="22"/>
        <end position="240"/>
    </location>
</feature>
<organism evidence="2 3">
    <name type="scientific">Marinobacter oulmenensis</name>
    <dbReference type="NCBI Taxonomy" id="643747"/>
    <lineage>
        <taxon>Bacteria</taxon>
        <taxon>Pseudomonadati</taxon>
        <taxon>Pseudomonadota</taxon>
        <taxon>Gammaproteobacteria</taxon>
        <taxon>Pseudomonadales</taxon>
        <taxon>Marinobacteraceae</taxon>
        <taxon>Marinobacter</taxon>
    </lineage>
</organism>
<protein>
    <submittedName>
        <fullName evidence="2">Uncharacterized protein</fullName>
    </submittedName>
</protein>
<reference evidence="2 3" key="1">
    <citation type="submission" date="2020-08" db="EMBL/GenBank/DDBJ databases">
        <title>Genomic Encyclopedia of Type Strains, Phase IV (KMG-IV): sequencing the most valuable type-strain genomes for metagenomic binning, comparative biology and taxonomic classification.</title>
        <authorList>
            <person name="Goeker M."/>
        </authorList>
    </citation>
    <scope>NUCLEOTIDE SEQUENCE [LARGE SCALE GENOMIC DNA]</scope>
    <source>
        <strain evidence="2 3">DSM 22359</strain>
    </source>
</reference>
<keyword evidence="1" id="KW-0732">Signal</keyword>
<dbReference type="AlphaFoldDB" id="A0A840ULD8"/>
<feature type="signal peptide" evidence="1">
    <location>
        <begin position="1"/>
        <end position="21"/>
    </location>
</feature>
<name>A0A840ULD8_9GAMM</name>
<comment type="caution">
    <text evidence="2">The sequence shown here is derived from an EMBL/GenBank/DDBJ whole genome shotgun (WGS) entry which is preliminary data.</text>
</comment>
<keyword evidence="3" id="KW-1185">Reference proteome</keyword>
<evidence type="ECO:0000256" key="1">
    <source>
        <dbReference type="SAM" id="SignalP"/>
    </source>
</evidence>
<gene>
    <name evidence="2" type="ORF">HNR38_002391</name>
</gene>
<dbReference type="Proteomes" id="UP000591735">
    <property type="component" value="Unassembled WGS sequence"/>
</dbReference>
<sequence>MKDFKLGSCLAFIVATSLASAGVVASDKETERQVLVEDRYGGQHQVTQKVYEHGDGFYTFVRNARPEKLRNIHQDICQSVGGVDVFDKGTTMVSQGVLDVAICKITDRKAIDRITTANPGKQFSAGEPADQKTEMITANSGLYWPPALNLIPPNRDVPVNINYRLNGYVEYYTKDGGFYHNSMQADKCGISRSGTIGSDARGMLYINVLCVSHNAGTWPVYLSSTIPGLSATAVGEIRAQ</sequence>
<dbReference type="RefSeq" id="WP_183704444.1">
    <property type="nucleotide sequence ID" value="NZ_JACHFE010000006.1"/>
</dbReference>
<dbReference type="EMBL" id="JACHFE010000006">
    <property type="protein sequence ID" value="MBB5321896.1"/>
    <property type="molecule type" value="Genomic_DNA"/>
</dbReference>
<evidence type="ECO:0000313" key="3">
    <source>
        <dbReference type="Proteomes" id="UP000591735"/>
    </source>
</evidence>
<evidence type="ECO:0000313" key="2">
    <source>
        <dbReference type="EMBL" id="MBB5321896.1"/>
    </source>
</evidence>
<proteinExistence type="predicted"/>
<accession>A0A840ULD8</accession>